<protein>
    <recommendedName>
        <fullName evidence="5">Protein kinase domain-containing protein</fullName>
    </recommendedName>
</protein>
<dbReference type="InterPro" id="IPR008271">
    <property type="entry name" value="Ser/Thr_kinase_AS"/>
</dbReference>
<feature type="domain" description="Protein kinase" evidence="5">
    <location>
        <begin position="32"/>
        <end position="301"/>
    </location>
</feature>
<keyword evidence="4" id="KW-0067">ATP-binding</keyword>
<dbReference type="Gene3D" id="3.60.40.10">
    <property type="entry name" value="PPM-type phosphatase domain"/>
    <property type="match status" value="1"/>
</dbReference>
<keyword evidence="2" id="KW-0547">Nucleotide-binding</keyword>
<evidence type="ECO:0000259" key="5">
    <source>
        <dbReference type="PROSITE" id="PS50011"/>
    </source>
</evidence>
<dbReference type="Gene3D" id="1.10.510.10">
    <property type="entry name" value="Transferase(Phosphotransferase) domain 1"/>
    <property type="match status" value="1"/>
</dbReference>
<evidence type="ECO:0000313" key="6">
    <source>
        <dbReference type="EMBL" id="MBF5059377.1"/>
    </source>
</evidence>
<dbReference type="PANTHER" id="PTHR43289">
    <property type="entry name" value="MITOGEN-ACTIVATED PROTEIN KINASE KINASE KINASE 20-RELATED"/>
    <property type="match status" value="1"/>
</dbReference>
<dbReference type="CDD" id="cd14014">
    <property type="entry name" value="STKc_PknB_like"/>
    <property type="match status" value="1"/>
</dbReference>
<gene>
    <name evidence="6" type="ORF">NEPTK9_000889</name>
</gene>
<dbReference type="InterPro" id="IPR001932">
    <property type="entry name" value="PPM-type_phosphatase-like_dom"/>
</dbReference>
<evidence type="ECO:0000256" key="3">
    <source>
        <dbReference type="ARBA" id="ARBA00022777"/>
    </source>
</evidence>
<keyword evidence="1" id="KW-0808">Transferase</keyword>
<dbReference type="InterPro" id="IPR011009">
    <property type="entry name" value="Kinase-like_dom_sf"/>
</dbReference>
<dbReference type="PROSITE" id="PS00108">
    <property type="entry name" value="PROTEIN_KINASE_ST"/>
    <property type="match status" value="1"/>
</dbReference>
<dbReference type="Pfam" id="PF07228">
    <property type="entry name" value="SpoIIE"/>
    <property type="match status" value="1"/>
</dbReference>
<dbReference type="Pfam" id="PF00069">
    <property type="entry name" value="Pkinase"/>
    <property type="match status" value="1"/>
</dbReference>
<evidence type="ECO:0000256" key="1">
    <source>
        <dbReference type="ARBA" id="ARBA00022679"/>
    </source>
</evidence>
<reference evidence="6 7" key="1">
    <citation type="submission" date="2020-01" db="EMBL/GenBank/DDBJ databases">
        <title>Draft genome sequence of Cand. Neptunochlamydia vexilliferae K9.</title>
        <authorList>
            <person name="Schulz F."/>
            <person name="Koestlbacher S."/>
            <person name="Wascher F."/>
            <person name="Pizzetti I."/>
            <person name="Horn M."/>
        </authorList>
    </citation>
    <scope>NUCLEOTIDE SEQUENCE [LARGE SCALE GENOMIC DNA]</scope>
    <source>
        <strain evidence="6 7">K9</strain>
    </source>
</reference>
<evidence type="ECO:0000313" key="7">
    <source>
        <dbReference type="Proteomes" id="UP001194714"/>
    </source>
</evidence>
<dbReference type="Gene3D" id="3.30.200.20">
    <property type="entry name" value="Phosphorylase Kinase, domain 1"/>
    <property type="match status" value="1"/>
</dbReference>
<dbReference type="SMART" id="SM00220">
    <property type="entry name" value="S_TKc"/>
    <property type="match status" value="1"/>
</dbReference>
<dbReference type="SUPFAM" id="SSF56112">
    <property type="entry name" value="Protein kinase-like (PK-like)"/>
    <property type="match status" value="1"/>
</dbReference>
<dbReference type="RefSeq" id="WP_194847679.1">
    <property type="nucleotide sequence ID" value="NZ_JAAEJV010000020.1"/>
</dbReference>
<comment type="caution">
    <text evidence="6">The sequence shown here is derived from an EMBL/GenBank/DDBJ whole genome shotgun (WGS) entry which is preliminary data.</text>
</comment>
<dbReference type="InterPro" id="IPR000719">
    <property type="entry name" value="Prot_kinase_dom"/>
</dbReference>
<dbReference type="EMBL" id="JAAEJV010000020">
    <property type="protein sequence ID" value="MBF5059377.1"/>
    <property type="molecule type" value="Genomic_DNA"/>
</dbReference>
<dbReference type="InterPro" id="IPR036457">
    <property type="entry name" value="PPM-type-like_dom_sf"/>
</dbReference>
<organism evidence="6 7">
    <name type="scientific">Candidatus Neptunichlamydia vexilliferae</name>
    <dbReference type="NCBI Taxonomy" id="1651774"/>
    <lineage>
        <taxon>Bacteria</taxon>
        <taxon>Pseudomonadati</taxon>
        <taxon>Chlamydiota</taxon>
        <taxon>Chlamydiia</taxon>
        <taxon>Parachlamydiales</taxon>
        <taxon>Simkaniaceae</taxon>
        <taxon>Candidatus Neptunichlamydia</taxon>
    </lineage>
</organism>
<evidence type="ECO:0000256" key="4">
    <source>
        <dbReference type="ARBA" id="ARBA00022840"/>
    </source>
</evidence>
<keyword evidence="3" id="KW-0418">Kinase</keyword>
<keyword evidence="7" id="KW-1185">Reference proteome</keyword>
<sequence length="525" mass="58194">MAAEDFYKQTTLPNLTGEDGAPPAFPQRIGPYKIETLLSKGGMSYLYLGLDPETKSPLAIKVLSPKYVTHTEMVHQFLKEAEIIGLTDHPNIIKLRGQGEWENGLYIAMEFVQGISLKQFIMQQNFSPRTCLEIVLQVAYALLHLHSHGVIHRDLKPENILITEGGSVKVIDFGIAQLVHDTELALPSQRGQFLGTPSYMSPEQKKDPLNVTFATDIYSLGVITFELLVGKLSFGSIQYSLLPNALASIVKKALAPAVEERYQDVVDFITDISNYLTEKSHEKEGGIKEVWQHLEESHLKLLPAAIPKWNAFDMGLAHPEKESDLSSYYDFHRFADQSYLVLMGEYMDESIEGLSYTGLLKGMVQSLTRNFLTSPEAQFEPLPFITTLNEMIASHEGSAPFQFELLYLSPQKNTFSFIACGAGSLIHLGGGAPRFLSNQNPPLGKNPTHSFYETTENWIEGDQLIVHSFAQEGEGFENALAKIIEESLQLSSQAQADAISNGALKKIGATIDAAPKTVLTIQRIT</sequence>
<proteinExistence type="predicted"/>
<dbReference type="PANTHER" id="PTHR43289:SF6">
    <property type="entry name" value="SERINE_THREONINE-PROTEIN KINASE NEKL-3"/>
    <property type="match status" value="1"/>
</dbReference>
<dbReference type="PROSITE" id="PS50011">
    <property type="entry name" value="PROTEIN_KINASE_DOM"/>
    <property type="match status" value="1"/>
</dbReference>
<accession>A0ABS0B0L1</accession>
<evidence type="ECO:0000256" key="2">
    <source>
        <dbReference type="ARBA" id="ARBA00022741"/>
    </source>
</evidence>
<dbReference type="Proteomes" id="UP001194714">
    <property type="component" value="Unassembled WGS sequence"/>
</dbReference>
<name>A0ABS0B0L1_9BACT</name>